<dbReference type="SUPFAM" id="SSF144232">
    <property type="entry name" value="HIT/MYND zinc finger-like"/>
    <property type="match status" value="1"/>
</dbReference>
<evidence type="ECO:0000256" key="4">
    <source>
        <dbReference type="PROSITE-ProRule" id="PRU00134"/>
    </source>
</evidence>
<evidence type="ECO:0000256" key="3">
    <source>
        <dbReference type="ARBA" id="ARBA00022833"/>
    </source>
</evidence>
<dbReference type="AlphaFoldDB" id="A0A6G0XQ89"/>
<comment type="caution">
    <text evidence="6">The sequence shown here is derived from an EMBL/GenBank/DDBJ whole genome shotgun (WGS) entry which is preliminary data.</text>
</comment>
<keyword evidence="1" id="KW-0479">Metal-binding</keyword>
<dbReference type="PANTHER" id="PTHR12197">
    <property type="entry name" value="HISTONE-LYSINE N-METHYLTRANSFERASE SMYD"/>
    <property type="match status" value="1"/>
</dbReference>
<evidence type="ECO:0000313" key="6">
    <source>
        <dbReference type="EMBL" id="KAF0742460.1"/>
    </source>
</evidence>
<dbReference type="InterPro" id="IPR002893">
    <property type="entry name" value="Znf_MYND"/>
</dbReference>
<dbReference type="Gene3D" id="2.170.270.10">
    <property type="entry name" value="SET domain"/>
    <property type="match status" value="1"/>
</dbReference>
<dbReference type="InterPro" id="IPR050869">
    <property type="entry name" value="H3K4_H4K5_MeTrfase"/>
</dbReference>
<dbReference type="Gene3D" id="6.10.140.2220">
    <property type="match status" value="1"/>
</dbReference>
<dbReference type="PANTHER" id="PTHR12197:SF251">
    <property type="entry name" value="EG:BACR7C10.4 PROTEIN"/>
    <property type="match status" value="1"/>
</dbReference>
<keyword evidence="3" id="KW-0862">Zinc</keyword>
<organism evidence="6 7">
    <name type="scientific">Aphanomyces euteiches</name>
    <dbReference type="NCBI Taxonomy" id="100861"/>
    <lineage>
        <taxon>Eukaryota</taxon>
        <taxon>Sar</taxon>
        <taxon>Stramenopiles</taxon>
        <taxon>Oomycota</taxon>
        <taxon>Saprolegniomycetes</taxon>
        <taxon>Saprolegniales</taxon>
        <taxon>Verrucalvaceae</taxon>
        <taxon>Aphanomyces</taxon>
    </lineage>
</organism>
<accession>A0A6G0XQ89</accession>
<feature type="domain" description="MYND-type" evidence="5">
    <location>
        <begin position="56"/>
        <end position="94"/>
    </location>
</feature>
<dbReference type="PROSITE" id="PS50865">
    <property type="entry name" value="ZF_MYND_2"/>
    <property type="match status" value="1"/>
</dbReference>
<keyword evidence="7" id="KW-1185">Reference proteome</keyword>
<dbReference type="EMBL" id="VJMJ01000027">
    <property type="protein sequence ID" value="KAF0742460.1"/>
    <property type="molecule type" value="Genomic_DNA"/>
</dbReference>
<evidence type="ECO:0000313" key="7">
    <source>
        <dbReference type="Proteomes" id="UP000481153"/>
    </source>
</evidence>
<sequence>MTSLLAHLPHLEVRVHPTKGRSVHVAAKDGIQRGQSLFEEMPFGGVVLSTMTQKLCAVCYQEADPDITCDDCSQVAFCSSSCQAQLQDIHDLECCALEDLDLIAKKSSADKDLLRLLARILSTRVATPTVAAPTVFLPTAMSST</sequence>
<dbReference type="VEuPathDB" id="FungiDB:AeMF1_009362"/>
<dbReference type="GO" id="GO:0008270">
    <property type="term" value="F:zinc ion binding"/>
    <property type="evidence" value="ECO:0007669"/>
    <property type="project" value="UniProtKB-KW"/>
</dbReference>
<dbReference type="Proteomes" id="UP000481153">
    <property type="component" value="Unassembled WGS sequence"/>
</dbReference>
<dbReference type="Gene3D" id="1.10.220.160">
    <property type="match status" value="1"/>
</dbReference>
<evidence type="ECO:0000256" key="1">
    <source>
        <dbReference type="ARBA" id="ARBA00022723"/>
    </source>
</evidence>
<dbReference type="Pfam" id="PF01753">
    <property type="entry name" value="zf-MYND"/>
    <property type="match status" value="1"/>
</dbReference>
<keyword evidence="2 4" id="KW-0863">Zinc-finger</keyword>
<protein>
    <recommendedName>
        <fullName evidence="5">MYND-type domain-containing protein</fullName>
    </recommendedName>
</protein>
<gene>
    <name evidence="6" type="ORF">Ae201684_002558</name>
</gene>
<evidence type="ECO:0000259" key="5">
    <source>
        <dbReference type="PROSITE" id="PS50865"/>
    </source>
</evidence>
<dbReference type="GO" id="GO:0005634">
    <property type="term" value="C:nucleus"/>
    <property type="evidence" value="ECO:0007669"/>
    <property type="project" value="TreeGrafter"/>
</dbReference>
<proteinExistence type="predicted"/>
<evidence type="ECO:0000256" key="2">
    <source>
        <dbReference type="ARBA" id="ARBA00022771"/>
    </source>
</evidence>
<dbReference type="InterPro" id="IPR046341">
    <property type="entry name" value="SET_dom_sf"/>
</dbReference>
<name>A0A6G0XQ89_9STRA</name>
<reference evidence="6 7" key="1">
    <citation type="submission" date="2019-07" db="EMBL/GenBank/DDBJ databases">
        <title>Genomics analysis of Aphanomyces spp. identifies a new class of oomycete effector associated with host adaptation.</title>
        <authorList>
            <person name="Gaulin E."/>
        </authorList>
    </citation>
    <scope>NUCLEOTIDE SEQUENCE [LARGE SCALE GENOMIC DNA]</scope>
    <source>
        <strain evidence="6 7">ATCC 201684</strain>
    </source>
</reference>